<dbReference type="Pfam" id="PF02654">
    <property type="entry name" value="CobS"/>
    <property type="match status" value="1"/>
</dbReference>
<comment type="pathway">
    <text evidence="3 19">Cofactor biosynthesis; adenosylcobalamin biosynthesis; adenosylcobalamin from cob(II)yrinate a,c-diamide: step 7/7.</text>
</comment>
<evidence type="ECO:0000256" key="16">
    <source>
        <dbReference type="ARBA" id="ARBA00032853"/>
    </source>
</evidence>
<feature type="transmembrane region" description="Helical" evidence="19">
    <location>
        <begin position="233"/>
        <end position="252"/>
    </location>
</feature>
<comment type="catalytic activity">
    <reaction evidence="17 19">
        <text>alpha-ribazole + adenosylcob(III)inamide-GDP = adenosylcob(III)alamin + GMP + H(+)</text>
        <dbReference type="Rhea" id="RHEA:16049"/>
        <dbReference type="ChEBI" id="CHEBI:10329"/>
        <dbReference type="ChEBI" id="CHEBI:15378"/>
        <dbReference type="ChEBI" id="CHEBI:18408"/>
        <dbReference type="ChEBI" id="CHEBI:58115"/>
        <dbReference type="ChEBI" id="CHEBI:60487"/>
        <dbReference type="EC" id="2.7.8.26"/>
    </reaction>
</comment>
<comment type="function">
    <text evidence="14 19">Joins adenosylcobinamide-GDP and alpha-ribazole to generate adenosylcobalamin (Ado-cobalamin). Also synthesizes adenosylcobalamin 5'-phosphate from adenosylcobinamide-GDP and alpha-ribazole 5'-phosphate.</text>
</comment>
<feature type="transmembrane region" description="Helical" evidence="19">
    <location>
        <begin position="42"/>
        <end position="63"/>
    </location>
</feature>
<evidence type="ECO:0000256" key="14">
    <source>
        <dbReference type="ARBA" id="ARBA00025228"/>
    </source>
</evidence>
<keyword evidence="21" id="KW-1185">Reference proteome</keyword>
<evidence type="ECO:0000256" key="19">
    <source>
        <dbReference type="HAMAP-Rule" id="MF_00719"/>
    </source>
</evidence>
<dbReference type="EMBL" id="JACTNG010000009">
    <property type="protein sequence ID" value="MBO1080567.1"/>
    <property type="molecule type" value="Genomic_DNA"/>
</dbReference>
<evidence type="ECO:0000256" key="3">
    <source>
        <dbReference type="ARBA" id="ARBA00004663"/>
    </source>
</evidence>
<evidence type="ECO:0000313" key="21">
    <source>
        <dbReference type="Proteomes" id="UP001518989"/>
    </source>
</evidence>
<dbReference type="InterPro" id="IPR003805">
    <property type="entry name" value="CobS"/>
</dbReference>
<keyword evidence="9 19" id="KW-0808">Transferase</keyword>
<organism evidence="20 21">
    <name type="scientific">Roseomonas haemaphysalidis</name>
    <dbReference type="NCBI Taxonomy" id="2768162"/>
    <lineage>
        <taxon>Bacteria</taxon>
        <taxon>Pseudomonadati</taxon>
        <taxon>Pseudomonadota</taxon>
        <taxon>Alphaproteobacteria</taxon>
        <taxon>Acetobacterales</taxon>
        <taxon>Roseomonadaceae</taxon>
        <taxon>Roseomonas</taxon>
    </lineage>
</organism>
<dbReference type="PANTHER" id="PTHR34148:SF1">
    <property type="entry name" value="ADENOSYLCOBINAMIDE-GDP RIBAZOLETRANSFERASE"/>
    <property type="match status" value="1"/>
</dbReference>
<evidence type="ECO:0000256" key="2">
    <source>
        <dbReference type="ARBA" id="ARBA00004651"/>
    </source>
</evidence>
<evidence type="ECO:0000256" key="13">
    <source>
        <dbReference type="ARBA" id="ARBA00023136"/>
    </source>
</evidence>
<dbReference type="PANTHER" id="PTHR34148">
    <property type="entry name" value="ADENOSYLCOBINAMIDE-GDP RIBAZOLETRANSFERASE"/>
    <property type="match status" value="1"/>
</dbReference>
<evidence type="ECO:0000256" key="8">
    <source>
        <dbReference type="ARBA" id="ARBA00022573"/>
    </source>
</evidence>
<dbReference type="EC" id="2.7.8.26" evidence="5 19"/>
<dbReference type="Proteomes" id="UP001518989">
    <property type="component" value="Unassembled WGS sequence"/>
</dbReference>
<evidence type="ECO:0000256" key="9">
    <source>
        <dbReference type="ARBA" id="ARBA00022679"/>
    </source>
</evidence>
<proteinExistence type="inferred from homology"/>
<evidence type="ECO:0000256" key="18">
    <source>
        <dbReference type="ARBA" id="ARBA00049504"/>
    </source>
</evidence>
<evidence type="ECO:0000256" key="10">
    <source>
        <dbReference type="ARBA" id="ARBA00022692"/>
    </source>
</evidence>
<comment type="catalytic activity">
    <reaction evidence="18 19">
        <text>alpha-ribazole 5'-phosphate + adenosylcob(III)inamide-GDP = adenosylcob(III)alamin 5'-phosphate + GMP + H(+)</text>
        <dbReference type="Rhea" id="RHEA:23560"/>
        <dbReference type="ChEBI" id="CHEBI:15378"/>
        <dbReference type="ChEBI" id="CHEBI:57918"/>
        <dbReference type="ChEBI" id="CHEBI:58115"/>
        <dbReference type="ChEBI" id="CHEBI:60487"/>
        <dbReference type="ChEBI" id="CHEBI:60493"/>
        <dbReference type="EC" id="2.7.8.26"/>
    </reaction>
</comment>
<feature type="transmembrane region" description="Helical" evidence="19">
    <location>
        <begin position="141"/>
        <end position="164"/>
    </location>
</feature>
<dbReference type="HAMAP" id="MF_00719">
    <property type="entry name" value="CobS"/>
    <property type="match status" value="1"/>
</dbReference>
<reference evidence="20 21" key="1">
    <citation type="submission" date="2020-09" db="EMBL/GenBank/DDBJ databases">
        <title>Roseomonas.</title>
        <authorList>
            <person name="Zhu W."/>
        </authorList>
    </citation>
    <scope>NUCLEOTIDE SEQUENCE [LARGE SCALE GENOMIC DNA]</scope>
    <source>
        <strain evidence="20 21">573</strain>
    </source>
</reference>
<sequence>MIRLLLADVSAALGLLTRLPVGWLPQHDGAAGFARSVWAYPLVGFGVGAAGGAVLAGGLALGLPPGAAALWSLAATLLLSGGLHEDGLADTADGFGGGRGRERKLAIMRDSRIGSYGVLALVLALGLRAALLPSLAPGLPAAAAACGAAAALGRGAILPLLRWLPAARPDGLAAGLARPPGAALLAGGALALLPAWALLPNPMALAATLAAGGALLLLGWLAHRQIGGQTGDVLGAAVVVVDVVALTVLASMGA</sequence>
<evidence type="ECO:0000256" key="4">
    <source>
        <dbReference type="ARBA" id="ARBA00010561"/>
    </source>
</evidence>
<keyword evidence="13 19" id="KW-0472">Membrane</keyword>
<comment type="subcellular location">
    <subcellularLocation>
        <location evidence="2 19">Cell membrane</location>
        <topology evidence="2 19">Multi-pass membrane protein</topology>
    </subcellularLocation>
</comment>
<accession>A0ABS3KUM1</accession>
<keyword evidence="11 19" id="KW-0460">Magnesium</keyword>
<keyword evidence="10 19" id="KW-0812">Transmembrane</keyword>
<evidence type="ECO:0000256" key="6">
    <source>
        <dbReference type="ARBA" id="ARBA00015850"/>
    </source>
</evidence>
<evidence type="ECO:0000256" key="12">
    <source>
        <dbReference type="ARBA" id="ARBA00022989"/>
    </source>
</evidence>
<evidence type="ECO:0000256" key="15">
    <source>
        <dbReference type="ARBA" id="ARBA00032605"/>
    </source>
</evidence>
<name>A0ABS3KUM1_9PROT</name>
<keyword evidence="8 19" id="KW-0169">Cobalamin biosynthesis</keyword>
<comment type="cofactor">
    <cofactor evidence="1 19">
        <name>Mg(2+)</name>
        <dbReference type="ChEBI" id="CHEBI:18420"/>
    </cofactor>
</comment>
<feature type="transmembrane region" description="Helical" evidence="19">
    <location>
        <begin position="176"/>
        <end position="197"/>
    </location>
</feature>
<evidence type="ECO:0000256" key="1">
    <source>
        <dbReference type="ARBA" id="ARBA00001946"/>
    </source>
</evidence>
<evidence type="ECO:0000256" key="17">
    <source>
        <dbReference type="ARBA" id="ARBA00048623"/>
    </source>
</evidence>
<keyword evidence="12 19" id="KW-1133">Transmembrane helix</keyword>
<comment type="similarity">
    <text evidence="4 19">Belongs to the CobS family.</text>
</comment>
<feature type="transmembrane region" description="Helical" evidence="19">
    <location>
        <begin position="203"/>
        <end position="221"/>
    </location>
</feature>
<feature type="transmembrane region" description="Helical" evidence="19">
    <location>
        <begin position="113"/>
        <end position="135"/>
    </location>
</feature>
<protein>
    <recommendedName>
        <fullName evidence="6 19">Adenosylcobinamide-GDP ribazoletransferase</fullName>
        <ecNumber evidence="5 19">2.7.8.26</ecNumber>
    </recommendedName>
    <alternativeName>
        <fullName evidence="16 19">Cobalamin synthase</fullName>
    </alternativeName>
    <alternativeName>
        <fullName evidence="15 19">Cobalamin-5'-phosphate synthase</fullName>
    </alternativeName>
</protein>
<gene>
    <name evidence="19" type="primary">cobS</name>
    <name evidence="20" type="ORF">IAI61_16100</name>
</gene>
<dbReference type="RefSeq" id="WP_207418615.1">
    <property type="nucleotide sequence ID" value="NZ_CP061177.1"/>
</dbReference>
<evidence type="ECO:0000256" key="7">
    <source>
        <dbReference type="ARBA" id="ARBA00022475"/>
    </source>
</evidence>
<keyword evidence="7 19" id="KW-1003">Cell membrane</keyword>
<evidence type="ECO:0000313" key="20">
    <source>
        <dbReference type="EMBL" id="MBO1080567.1"/>
    </source>
</evidence>
<evidence type="ECO:0000256" key="11">
    <source>
        <dbReference type="ARBA" id="ARBA00022842"/>
    </source>
</evidence>
<comment type="caution">
    <text evidence="20">The sequence shown here is derived from an EMBL/GenBank/DDBJ whole genome shotgun (WGS) entry which is preliminary data.</text>
</comment>
<evidence type="ECO:0000256" key="5">
    <source>
        <dbReference type="ARBA" id="ARBA00013200"/>
    </source>
</evidence>